<dbReference type="STRING" id="757424.Hsero_2360"/>
<protein>
    <submittedName>
        <fullName evidence="1">Uncharacterized protein</fullName>
    </submittedName>
</protein>
<dbReference type="Proteomes" id="UP000000329">
    <property type="component" value="Chromosome"/>
</dbReference>
<dbReference type="EMBL" id="CP002039">
    <property type="protein sequence ID" value="ADJ63859.1"/>
    <property type="molecule type" value="Genomic_DNA"/>
</dbReference>
<dbReference type="AlphaFoldDB" id="D8IVC0"/>
<dbReference type="HOGENOM" id="CLU_2105610_0_0_4"/>
<proteinExistence type="predicted"/>
<dbReference type="KEGG" id="hse:Hsero_2360"/>
<keyword evidence="2" id="KW-1185">Reference proteome</keyword>
<sequence>MTMNTIQESKGRLRQLLAALLTIRDNYGITSAQSTNFASAKDELEDIIANMADTPPPEPVTVDSVVAGVMAGISALQVAIDGSTNAAVHDLGEKIDSLIALANAHGETQQAAQAA</sequence>
<evidence type="ECO:0000313" key="1">
    <source>
        <dbReference type="EMBL" id="ADJ63859.1"/>
    </source>
</evidence>
<gene>
    <name evidence="1" type="ordered locus">Hsero_2360</name>
</gene>
<accession>D8IVC0</accession>
<reference evidence="1 2" key="1">
    <citation type="submission" date="2010-04" db="EMBL/GenBank/DDBJ databases">
        <title>The genome of Herbaspirillum seropedicae SmR1, an endophytic, nitrogen-fixing, plant-growth promoting beta-Proteobacteria.</title>
        <authorList>
            <person name="Pedrosa F.O."/>
            <person name="Monteiro R.A."/>
            <person name="Wassem R."/>
            <person name="Cruz L.M."/>
            <person name="Ayub R.A."/>
            <person name="Colauto N.B."/>
            <person name="Fernandez M.A."/>
            <person name="Fungaro M.H.P."/>
            <person name="Grisard E.C."/>
            <person name="Hungria M."/>
            <person name="Madeira H.M.F."/>
            <person name="Nodari R.O."/>
            <person name="Osaku C.A."/>
            <person name="Petzl-Erler M.L."/>
            <person name="Terenzi H."/>
            <person name="Vieira L.G.E."/>
            <person name="Almeida M.I.M."/>
            <person name="Alves L.R."/>
            <person name="Arantes O.M.N."/>
            <person name="Balsanelli E."/>
            <person name="Barcellos F.G."/>
            <person name="Baura V.A."/>
            <person name="Binde D.R."/>
            <person name="Campo R.J."/>
            <person name="Chubatsu L.S."/>
            <person name="Chueire L.M.O."/>
            <person name="Ciferri R.R."/>
            <person name="Correa L.C."/>
            <person name="da Conceicao Silva J.L."/>
            <person name="Dabul A.N.G."/>
            <person name="Dambros B.P."/>
            <person name="Faoro H."/>
            <person name="Favetti A."/>
            <person name="Friedermann G."/>
            <person name="Furlaneto M.C."/>
            <person name="Gasques L.S."/>
            <person name="Gimenes C.C.T."/>
            <person name="Gioppo N.M.R."/>
            <person name="Glienke-Blanco C."/>
            <person name="Godoy L.P."/>
            <person name="Guerra M.P."/>
            <person name="Karp S."/>
            <person name="Kava-Cordeiro V."/>
            <person name="Margarido V.P."/>
            <person name="Mathioni S.M."/>
            <person name="Menck-Soares M.A."/>
            <person name="Murace N.K."/>
            <person name="Nicolas M.F."/>
            <person name="Oliveira C.E.C."/>
            <person name="Pagnan N.A.B."/>
            <person name="Pamphile J.A."/>
            <person name="Patussi E.V."/>
            <person name="Pereira L.F.P."/>
            <person name="Pereira-Ferrari L."/>
            <person name="Pinto F.G.S."/>
            <person name="Precoma C."/>
            <person name="Prioli A.J."/>
            <person name="Prioli S.M.A.P."/>
            <person name="Raittz R.T."/>
            <person name="Ramos H.J.O."/>
            <person name="Ribeiro E.M.S.F."/>
            <person name="Rigo L.U."/>
            <person name="Rocha C.L.M.S.C."/>
            <person name="Rocha S.N."/>
            <person name="Santos K."/>
            <person name="Satori D."/>
            <person name="Silva A.G."/>
            <person name="Simao R.C.G."/>
            <person name="Soares M.A.M."/>
            <person name="Souza E.M."/>
            <person name="Steffens M.B.R."/>
            <person name="Steindel M."/>
            <person name="Tadra-Sfeir M.Z."/>
            <person name="Takahashi E.K."/>
            <person name="Torres R.A."/>
            <person name="Valle J.S."/>
            <person name="Vernal J.I."/>
            <person name="Vilas-Boas L.A."/>
            <person name="Watanabe M.A.E."/>
            <person name="Weiss V.A."/>
            <person name="Yates M.A."/>
            <person name="Souza E.M."/>
        </authorList>
    </citation>
    <scope>NUCLEOTIDE SEQUENCE [LARGE SCALE GENOMIC DNA]</scope>
    <source>
        <strain evidence="1 2">SmR1</strain>
    </source>
</reference>
<evidence type="ECO:0000313" key="2">
    <source>
        <dbReference type="Proteomes" id="UP000000329"/>
    </source>
</evidence>
<name>D8IVC0_HERSS</name>
<organism evidence="1 2">
    <name type="scientific">Herbaspirillum seropedicae (strain SmR1)</name>
    <dbReference type="NCBI Taxonomy" id="757424"/>
    <lineage>
        <taxon>Bacteria</taxon>
        <taxon>Pseudomonadati</taxon>
        <taxon>Pseudomonadota</taxon>
        <taxon>Betaproteobacteria</taxon>
        <taxon>Burkholderiales</taxon>
        <taxon>Oxalobacteraceae</taxon>
        <taxon>Herbaspirillum</taxon>
    </lineage>
</organism>